<protein>
    <submittedName>
        <fullName evidence="3">SH3 and multiple ankyrin repeat domains protein 3</fullName>
    </submittedName>
</protein>
<sequence>MVGTTMRKAGPSSPLGVSKQRLASGPLGGAVLSPPALSRVAPAKDPFQKSGPAEWRLQAGGREGTLGVIPTTAGNERAEGWLESCEGRVGWPFPCLRRQRGSFPPKALQCLTRTPDPHISRWGQGERSGHGAEGGSSASGSVREAVWLGGGEIEPEGSGLFWVSRFGGGGKARKGLQECECGGSLADLREACAAVGRGRDFKQQRGGPEPERKSPPRELQPPPPSFAPSQPGSRCDGPRSACLPRRPRRVREGRARRRRISPRAASPPPQVTGLGAGGWDRPRQPGGGGGRPPPPGARRQGLGGGGAPPAPPPAAMLPPAPPSLILLCSLLPSDYIIEEKAAVLQKREHEGFGFVLRGAKAETPIEEFTPTPAFPALQYLESVDVEGVAWRAGLRTGDFLIEVNGVNVVKVGHKQVVSLIRQGGNHLLMKVVSVSRKPESEDVVRKKAVAASLGPALSGTGTFCPACRLPSALPSVPSLVFSSLVLSSPGLHA</sequence>
<dbReference type="InterPro" id="IPR001478">
    <property type="entry name" value="PDZ"/>
</dbReference>
<dbReference type="SUPFAM" id="SSF50156">
    <property type="entry name" value="PDZ domain-like"/>
    <property type="match status" value="1"/>
</dbReference>
<feature type="compositionally biased region" description="Basic and acidic residues" evidence="1">
    <location>
        <begin position="197"/>
        <end position="216"/>
    </location>
</feature>
<reference evidence="3 4" key="1">
    <citation type="journal article" date="2024" name="Proc. Natl. Acad. Sci. U.S.A.">
        <title>The genetic regulatory architecture and epigenomic basis for age-related changes in rattlesnake venom.</title>
        <authorList>
            <person name="Hogan M.P."/>
            <person name="Holding M.L."/>
            <person name="Nystrom G.S."/>
            <person name="Colston T.J."/>
            <person name="Bartlett D.A."/>
            <person name="Mason A.J."/>
            <person name="Ellsworth S.A."/>
            <person name="Rautsaw R.M."/>
            <person name="Lawrence K.C."/>
            <person name="Strickland J.L."/>
            <person name="He B."/>
            <person name="Fraser P."/>
            <person name="Margres M.J."/>
            <person name="Gilbert D.M."/>
            <person name="Gibbs H.L."/>
            <person name="Parkinson C.L."/>
            <person name="Rokyta D.R."/>
        </authorList>
    </citation>
    <scope>NUCLEOTIDE SEQUENCE [LARGE SCALE GENOMIC DNA]</scope>
    <source>
        <strain evidence="3">DRR0105</strain>
    </source>
</reference>
<organism evidence="3 4">
    <name type="scientific">Crotalus adamanteus</name>
    <name type="common">Eastern diamondback rattlesnake</name>
    <dbReference type="NCBI Taxonomy" id="8729"/>
    <lineage>
        <taxon>Eukaryota</taxon>
        <taxon>Metazoa</taxon>
        <taxon>Chordata</taxon>
        <taxon>Craniata</taxon>
        <taxon>Vertebrata</taxon>
        <taxon>Euteleostomi</taxon>
        <taxon>Lepidosauria</taxon>
        <taxon>Squamata</taxon>
        <taxon>Bifurcata</taxon>
        <taxon>Unidentata</taxon>
        <taxon>Episquamata</taxon>
        <taxon>Toxicofera</taxon>
        <taxon>Serpentes</taxon>
        <taxon>Colubroidea</taxon>
        <taxon>Viperidae</taxon>
        <taxon>Crotalinae</taxon>
        <taxon>Crotalus</taxon>
    </lineage>
</organism>
<dbReference type="SMART" id="SM00228">
    <property type="entry name" value="PDZ"/>
    <property type="match status" value="1"/>
</dbReference>
<comment type="caution">
    <text evidence="3">The sequence shown here is derived from an EMBL/GenBank/DDBJ whole genome shotgun (WGS) entry which is preliminary data.</text>
</comment>
<dbReference type="GO" id="GO:0045211">
    <property type="term" value="C:postsynaptic membrane"/>
    <property type="evidence" value="ECO:0007669"/>
    <property type="project" value="TreeGrafter"/>
</dbReference>
<dbReference type="Proteomes" id="UP001474421">
    <property type="component" value="Unassembled WGS sequence"/>
</dbReference>
<keyword evidence="4" id="KW-1185">Reference proteome</keyword>
<dbReference type="EMBL" id="JAOTOJ010000006">
    <property type="protein sequence ID" value="KAK9400390.1"/>
    <property type="molecule type" value="Genomic_DNA"/>
</dbReference>
<evidence type="ECO:0000256" key="1">
    <source>
        <dbReference type="SAM" id="MobiDB-lite"/>
    </source>
</evidence>
<accession>A0AAW1BE48</accession>
<dbReference type="GO" id="GO:0035255">
    <property type="term" value="F:ionotropic glutamate receptor binding"/>
    <property type="evidence" value="ECO:0007669"/>
    <property type="project" value="TreeGrafter"/>
</dbReference>
<feature type="region of interest" description="Disordered" evidence="1">
    <location>
        <begin position="107"/>
        <end position="141"/>
    </location>
</feature>
<feature type="region of interest" description="Disordered" evidence="1">
    <location>
        <begin position="197"/>
        <end position="316"/>
    </location>
</feature>
<dbReference type="InterPro" id="IPR051569">
    <property type="entry name" value="SHANK"/>
</dbReference>
<gene>
    <name evidence="3" type="ORF">NXF25_013409</name>
</gene>
<dbReference type="GO" id="GO:0030160">
    <property type="term" value="F:synaptic receptor adaptor activity"/>
    <property type="evidence" value="ECO:0007669"/>
    <property type="project" value="TreeGrafter"/>
</dbReference>
<dbReference type="Gene3D" id="2.30.42.10">
    <property type="match status" value="1"/>
</dbReference>
<dbReference type="CDD" id="cd06746">
    <property type="entry name" value="PDZ_SHANK1_3-like"/>
    <property type="match status" value="1"/>
</dbReference>
<feature type="domain" description="PDZ" evidence="2">
    <location>
        <begin position="341"/>
        <end position="435"/>
    </location>
</feature>
<dbReference type="InterPro" id="IPR036034">
    <property type="entry name" value="PDZ_sf"/>
</dbReference>
<dbReference type="AlphaFoldDB" id="A0AAW1BE48"/>
<dbReference type="PROSITE" id="PS50106">
    <property type="entry name" value="PDZ"/>
    <property type="match status" value="1"/>
</dbReference>
<evidence type="ECO:0000313" key="4">
    <source>
        <dbReference type="Proteomes" id="UP001474421"/>
    </source>
</evidence>
<evidence type="ECO:0000259" key="2">
    <source>
        <dbReference type="PROSITE" id="PS50106"/>
    </source>
</evidence>
<dbReference type="Pfam" id="PF17820">
    <property type="entry name" value="PDZ_6"/>
    <property type="match status" value="1"/>
</dbReference>
<dbReference type="GO" id="GO:0043197">
    <property type="term" value="C:dendritic spine"/>
    <property type="evidence" value="ECO:0007669"/>
    <property type="project" value="TreeGrafter"/>
</dbReference>
<name>A0AAW1BE48_CROAD</name>
<dbReference type="PANTHER" id="PTHR24135">
    <property type="entry name" value="SH3 AND MULTIPLE ANKYRIN REPEAT DOMAINS PROTEIN"/>
    <property type="match status" value="1"/>
</dbReference>
<feature type="region of interest" description="Disordered" evidence="1">
    <location>
        <begin position="1"/>
        <end position="66"/>
    </location>
</feature>
<dbReference type="FunFam" id="2.30.42.10:FF:000018">
    <property type="entry name" value="SH3 and multiple ankyrin repeat domains protein 2"/>
    <property type="match status" value="1"/>
</dbReference>
<dbReference type="InterPro" id="IPR041489">
    <property type="entry name" value="PDZ_6"/>
</dbReference>
<evidence type="ECO:0000313" key="3">
    <source>
        <dbReference type="EMBL" id="KAK9400390.1"/>
    </source>
</evidence>
<proteinExistence type="predicted"/>
<dbReference type="GO" id="GO:0014069">
    <property type="term" value="C:postsynaptic density"/>
    <property type="evidence" value="ECO:0007669"/>
    <property type="project" value="TreeGrafter"/>
</dbReference>
<feature type="compositionally biased region" description="Basic residues" evidence="1">
    <location>
        <begin position="245"/>
        <end position="261"/>
    </location>
</feature>
<dbReference type="PANTHER" id="PTHR24135:SF4">
    <property type="entry name" value="SH3 AND MULTIPLE ANKYRIN REPEAT DOMAINS PROTEIN 3"/>
    <property type="match status" value="1"/>
</dbReference>